<feature type="non-terminal residue" evidence="1">
    <location>
        <position position="1"/>
    </location>
</feature>
<protein>
    <recommendedName>
        <fullName evidence="2">Fibronectin type-III domain-containing protein</fullName>
    </recommendedName>
</protein>
<sequence length="246" mass="27211">DGEFQIVIVTYDMNYNRSQLTLNITIDNGGSGAVPATPTSLRAISFTFGENVGFFSTGRNELFNRIGTKEDPNIINLPEGKTIDLNAVIKVAGPDSSLFVDIDWDSVVDATGYKIYRKFEDEATYHCIGSTGGFWFIDTDPQLSAGRKTYYQVSAINGFGESEKTTAEWTTPLPKFNLNLVSPQNGATGVSLTPTLHWQPVEIVGDYQIYNCYIMGKNDSSSTWEDVTVNETFVTYNGTPLQYLKV</sequence>
<gene>
    <name evidence="1" type="ORF">S03H2_59161</name>
</gene>
<dbReference type="SUPFAM" id="SSF49265">
    <property type="entry name" value="Fibronectin type III"/>
    <property type="match status" value="1"/>
</dbReference>
<dbReference type="Gene3D" id="2.60.40.10">
    <property type="entry name" value="Immunoglobulins"/>
    <property type="match status" value="1"/>
</dbReference>
<dbReference type="InterPro" id="IPR013783">
    <property type="entry name" value="Ig-like_fold"/>
</dbReference>
<feature type="non-terminal residue" evidence="1">
    <location>
        <position position="246"/>
    </location>
</feature>
<accession>X1JPC4</accession>
<proteinExistence type="predicted"/>
<evidence type="ECO:0008006" key="2">
    <source>
        <dbReference type="Google" id="ProtNLM"/>
    </source>
</evidence>
<comment type="caution">
    <text evidence="1">The sequence shown here is derived from an EMBL/GenBank/DDBJ whole genome shotgun (WGS) entry which is preliminary data.</text>
</comment>
<dbReference type="EMBL" id="BARU01038030">
    <property type="protein sequence ID" value="GAH80119.1"/>
    <property type="molecule type" value="Genomic_DNA"/>
</dbReference>
<organism evidence="1">
    <name type="scientific">marine sediment metagenome</name>
    <dbReference type="NCBI Taxonomy" id="412755"/>
    <lineage>
        <taxon>unclassified sequences</taxon>
        <taxon>metagenomes</taxon>
        <taxon>ecological metagenomes</taxon>
    </lineage>
</organism>
<evidence type="ECO:0000313" key="1">
    <source>
        <dbReference type="EMBL" id="GAH80119.1"/>
    </source>
</evidence>
<name>X1JPC4_9ZZZZ</name>
<dbReference type="AlphaFoldDB" id="X1JPC4"/>
<dbReference type="InterPro" id="IPR036116">
    <property type="entry name" value="FN3_sf"/>
</dbReference>
<reference evidence="1" key="1">
    <citation type="journal article" date="2014" name="Front. Microbiol.">
        <title>High frequency of phylogenetically diverse reductive dehalogenase-homologous genes in deep subseafloor sedimentary metagenomes.</title>
        <authorList>
            <person name="Kawai M."/>
            <person name="Futagami T."/>
            <person name="Toyoda A."/>
            <person name="Takaki Y."/>
            <person name="Nishi S."/>
            <person name="Hori S."/>
            <person name="Arai W."/>
            <person name="Tsubouchi T."/>
            <person name="Morono Y."/>
            <person name="Uchiyama I."/>
            <person name="Ito T."/>
            <person name="Fujiyama A."/>
            <person name="Inagaki F."/>
            <person name="Takami H."/>
        </authorList>
    </citation>
    <scope>NUCLEOTIDE SEQUENCE</scope>
    <source>
        <strain evidence="1">Expedition CK06-06</strain>
    </source>
</reference>